<name>A0A225UHX7_9STRA</name>
<dbReference type="AlphaFoldDB" id="A0A225UHX7"/>
<evidence type="ECO:0000313" key="3">
    <source>
        <dbReference type="Proteomes" id="UP000198211"/>
    </source>
</evidence>
<dbReference type="STRING" id="4795.A0A225UHX7"/>
<proteinExistence type="predicted"/>
<dbReference type="EMBL" id="NBNE01017705">
    <property type="protein sequence ID" value="OWY92608.1"/>
    <property type="molecule type" value="Genomic_DNA"/>
</dbReference>
<dbReference type="Pfam" id="PF00078">
    <property type="entry name" value="RVT_1"/>
    <property type="match status" value="1"/>
</dbReference>
<dbReference type="Gene3D" id="3.10.10.10">
    <property type="entry name" value="HIV Type 1 Reverse Transcriptase, subunit A, domain 1"/>
    <property type="match status" value="1"/>
</dbReference>
<accession>A0A225UHX7</accession>
<dbReference type="PANTHER" id="PTHR24559">
    <property type="entry name" value="TRANSPOSON TY3-I GAG-POL POLYPROTEIN"/>
    <property type="match status" value="1"/>
</dbReference>
<dbReference type="SUPFAM" id="SSF56672">
    <property type="entry name" value="DNA/RNA polymerases"/>
    <property type="match status" value="1"/>
</dbReference>
<sequence>MVDLLSGYYQFCMRDSDVPLTAFETADGAYEYLVLPMGLSNAPATFNAGIRRILSDLSDICQSYFDDIYVYTKSLAVEDHLAALDRVLTCLEKHQFYVKLSKCATMWGEREFVLIQRKWKSYKTGHCLERGANCSRSLAQRFMSRDFVTDSQPMQHLSSIF</sequence>
<gene>
    <name evidence="2" type="ORF">PHMEG_00038321</name>
</gene>
<dbReference type="CDD" id="cd01647">
    <property type="entry name" value="RT_LTR"/>
    <property type="match status" value="1"/>
</dbReference>
<organism evidence="2 3">
    <name type="scientific">Phytophthora megakarya</name>
    <dbReference type="NCBI Taxonomy" id="4795"/>
    <lineage>
        <taxon>Eukaryota</taxon>
        <taxon>Sar</taxon>
        <taxon>Stramenopiles</taxon>
        <taxon>Oomycota</taxon>
        <taxon>Peronosporomycetes</taxon>
        <taxon>Peronosporales</taxon>
        <taxon>Peronosporaceae</taxon>
        <taxon>Phytophthora</taxon>
    </lineage>
</organism>
<dbReference type="InterPro" id="IPR043502">
    <property type="entry name" value="DNA/RNA_pol_sf"/>
</dbReference>
<protein>
    <recommendedName>
        <fullName evidence="1">Reverse transcriptase domain-containing protein</fullName>
    </recommendedName>
</protein>
<dbReference type="InterPro" id="IPR000477">
    <property type="entry name" value="RT_dom"/>
</dbReference>
<keyword evidence="3" id="KW-1185">Reference proteome</keyword>
<dbReference type="InterPro" id="IPR053134">
    <property type="entry name" value="RNA-dir_DNA_polymerase"/>
</dbReference>
<evidence type="ECO:0000313" key="2">
    <source>
        <dbReference type="EMBL" id="OWY92608.1"/>
    </source>
</evidence>
<dbReference type="OrthoDB" id="420169at2759"/>
<dbReference type="Gene3D" id="3.30.70.270">
    <property type="match status" value="1"/>
</dbReference>
<evidence type="ECO:0000259" key="1">
    <source>
        <dbReference type="Pfam" id="PF00078"/>
    </source>
</evidence>
<dbReference type="Proteomes" id="UP000198211">
    <property type="component" value="Unassembled WGS sequence"/>
</dbReference>
<feature type="domain" description="Reverse transcriptase" evidence="1">
    <location>
        <begin position="2"/>
        <end position="107"/>
    </location>
</feature>
<comment type="caution">
    <text evidence="2">The sequence shown here is derived from an EMBL/GenBank/DDBJ whole genome shotgun (WGS) entry which is preliminary data.</text>
</comment>
<dbReference type="PANTHER" id="PTHR24559:SF444">
    <property type="entry name" value="REVERSE TRANSCRIPTASE DOMAIN-CONTAINING PROTEIN"/>
    <property type="match status" value="1"/>
</dbReference>
<reference evidence="3" key="1">
    <citation type="submission" date="2017-03" db="EMBL/GenBank/DDBJ databases">
        <title>Phytopthora megakarya and P. palmivora, two closely related causual agents of cacao black pod achieved similar genome size and gene model numbers by different mechanisms.</title>
        <authorList>
            <person name="Ali S."/>
            <person name="Shao J."/>
            <person name="Larry D.J."/>
            <person name="Kronmiller B."/>
            <person name="Shen D."/>
            <person name="Strem M.D."/>
            <person name="Melnick R.L."/>
            <person name="Guiltinan M.J."/>
            <person name="Tyler B.M."/>
            <person name="Meinhardt L.W."/>
            <person name="Bailey B.A."/>
        </authorList>
    </citation>
    <scope>NUCLEOTIDE SEQUENCE [LARGE SCALE GENOMIC DNA]</scope>
    <source>
        <strain evidence="3">zdho120</strain>
    </source>
</reference>
<dbReference type="InterPro" id="IPR043128">
    <property type="entry name" value="Rev_trsase/Diguanyl_cyclase"/>
</dbReference>